<dbReference type="RefSeq" id="WP_201947024.1">
    <property type="nucleotide sequence ID" value="NZ_JAERRJ010000004.1"/>
</dbReference>
<accession>A0ABS1M3S6</accession>
<sequence length="96" mass="10144">MAAGVVAAAGTSSAAPQDCRIDRTWDSATFTCPDDGTWYSGNVRCLGWYLPDGPWQAPIFTTGYYLTPWGNTVSCNGPGLAQKGILLDAWAGVVGR</sequence>
<evidence type="ECO:0008006" key="3">
    <source>
        <dbReference type="Google" id="ProtNLM"/>
    </source>
</evidence>
<protein>
    <recommendedName>
        <fullName evidence="3">Secreted protein</fullName>
    </recommendedName>
</protein>
<dbReference type="Proteomes" id="UP000602198">
    <property type="component" value="Unassembled WGS sequence"/>
</dbReference>
<keyword evidence="2" id="KW-1185">Reference proteome</keyword>
<proteinExistence type="predicted"/>
<evidence type="ECO:0000313" key="1">
    <source>
        <dbReference type="EMBL" id="MBL1075230.1"/>
    </source>
</evidence>
<organism evidence="1 2">
    <name type="scientific">Nocardia acididurans</name>
    <dbReference type="NCBI Taxonomy" id="2802282"/>
    <lineage>
        <taxon>Bacteria</taxon>
        <taxon>Bacillati</taxon>
        <taxon>Actinomycetota</taxon>
        <taxon>Actinomycetes</taxon>
        <taxon>Mycobacteriales</taxon>
        <taxon>Nocardiaceae</taxon>
        <taxon>Nocardia</taxon>
    </lineage>
</organism>
<gene>
    <name evidence="1" type="ORF">JK358_12585</name>
</gene>
<reference evidence="1 2" key="1">
    <citation type="submission" date="2021-01" db="EMBL/GenBank/DDBJ databases">
        <title>WGS of actinomycetes isolated from Thailand.</title>
        <authorList>
            <person name="Thawai C."/>
        </authorList>
    </citation>
    <scope>NUCLEOTIDE SEQUENCE [LARGE SCALE GENOMIC DNA]</scope>
    <source>
        <strain evidence="1 2">LPG 2</strain>
    </source>
</reference>
<dbReference type="EMBL" id="JAERRJ010000004">
    <property type="protein sequence ID" value="MBL1075230.1"/>
    <property type="molecule type" value="Genomic_DNA"/>
</dbReference>
<name>A0ABS1M3S6_9NOCA</name>
<comment type="caution">
    <text evidence="1">The sequence shown here is derived from an EMBL/GenBank/DDBJ whole genome shotgun (WGS) entry which is preliminary data.</text>
</comment>
<evidence type="ECO:0000313" key="2">
    <source>
        <dbReference type="Proteomes" id="UP000602198"/>
    </source>
</evidence>